<proteinExistence type="predicted"/>
<gene>
    <name evidence="1" type="ORF">GCM10007870_10520</name>
</gene>
<evidence type="ECO:0000313" key="2">
    <source>
        <dbReference type="Proteomes" id="UP001156629"/>
    </source>
</evidence>
<dbReference type="EMBL" id="BSNV01000004">
    <property type="protein sequence ID" value="GLQ65468.1"/>
    <property type="molecule type" value="Genomic_DNA"/>
</dbReference>
<sequence length="419" mass="47001">MPYWHISPLDGMFFSIRGTPAIMTLPDRTDIPAPHDDLVVRPVTTRADLKLFTTLPRRIYAGMAGFVPAFDMEQDDLLNPKKAPIFRHASIRYFLAWRGNTAVGRIAAIVDHRAIEHWGMKIGCFGALDAVPEGSVVSALLETARNWLRLQGMQTMRGPVTLSGNGESGLMIEGQDQPLMVAMPWHPRLMGKLVEDAGYTPVEDLLSYKLDLDDQTESRFKVPGDLKIGEGRLGSIAIRRLSKKQIAEQGEILRQLYNDAWSDKFNFVPLQDYEMKAMIKQLGPVLRPEHYVQIDQDAEPVAMALVVPNLYDIAGDLGGSPSPLGWVKLAARLTTHRFHSARVILLGVTQRLRGTVLGALLPSLAIAELMRRRKSLPYSWVELGWIQASDSNMRNLAESIVPEPYKRYRLYERPIDDPA</sequence>
<dbReference type="InterPro" id="IPR016181">
    <property type="entry name" value="Acyl_CoA_acyltransferase"/>
</dbReference>
<comment type="caution">
    <text evidence="1">The sequence shown here is derived from an EMBL/GenBank/DDBJ whole genome shotgun (WGS) entry which is preliminary data.</text>
</comment>
<dbReference type="Proteomes" id="UP001156629">
    <property type="component" value="Unassembled WGS sequence"/>
</dbReference>
<keyword evidence="2" id="KW-1185">Reference proteome</keyword>
<evidence type="ECO:0000313" key="1">
    <source>
        <dbReference type="EMBL" id="GLQ65468.1"/>
    </source>
</evidence>
<reference evidence="2" key="1">
    <citation type="journal article" date="2019" name="Int. J. Syst. Evol. Microbiol.">
        <title>The Global Catalogue of Microorganisms (GCM) 10K type strain sequencing project: providing services to taxonomists for standard genome sequencing and annotation.</title>
        <authorList>
            <consortium name="The Broad Institute Genomics Platform"/>
            <consortium name="The Broad Institute Genome Sequencing Center for Infectious Disease"/>
            <person name="Wu L."/>
            <person name="Ma J."/>
        </authorList>
    </citation>
    <scope>NUCLEOTIDE SEQUENCE [LARGE SCALE GENOMIC DNA]</scope>
    <source>
        <strain evidence="2">NBRC 3266</strain>
    </source>
</reference>
<protein>
    <recommendedName>
        <fullName evidence="3">N-acetyltransferase domain-containing protein</fullName>
    </recommendedName>
</protein>
<organism evidence="1 2">
    <name type="scientific">Gluconobacter kondonii</name>
    <dbReference type="NCBI Taxonomy" id="941463"/>
    <lineage>
        <taxon>Bacteria</taxon>
        <taxon>Pseudomonadati</taxon>
        <taxon>Pseudomonadota</taxon>
        <taxon>Alphaproteobacteria</taxon>
        <taxon>Acetobacterales</taxon>
        <taxon>Acetobacteraceae</taxon>
        <taxon>Gluconobacter</taxon>
    </lineage>
</organism>
<dbReference type="InterPro" id="IPR039968">
    <property type="entry name" value="BcerS-like"/>
</dbReference>
<evidence type="ECO:0008006" key="3">
    <source>
        <dbReference type="Google" id="ProtNLM"/>
    </source>
</evidence>
<dbReference type="PANTHER" id="PTHR41368:SF1">
    <property type="entry name" value="PROTEIN YGHO"/>
    <property type="match status" value="1"/>
</dbReference>
<dbReference type="SUPFAM" id="SSF55729">
    <property type="entry name" value="Acyl-CoA N-acyltransferases (Nat)"/>
    <property type="match status" value="1"/>
</dbReference>
<dbReference type="Gene3D" id="3.40.630.30">
    <property type="match status" value="1"/>
</dbReference>
<dbReference type="PANTHER" id="PTHR41368">
    <property type="entry name" value="PROTEIN YGHO"/>
    <property type="match status" value="1"/>
</dbReference>
<name>A0ABQ5WPK4_9PROT</name>
<accession>A0ABQ5WPK4</accession>